<keyword evidence="4" id="KW-1185">Reference proteome</keyword>
<dbReference type="Proteomes" id="UP000054477">
    <property type="component" value="Unassembled WGS sequence"/>
</dbReference>
<dbReference type="GO" id="GO:0000492">
    <property type="term" value="P:box C/D snoRNP assembly"/>
    <property type="evidence" value="ECO:0007669"/>
    <property type="project" value="TreeGrafter"/>
</dbReference>
<evidence type="ECO:0000313" key="3">
    <source>
        <dbReference type="EMBL" id="KIK06909.1"/>
    </source>
</evidence>
<evidence type="ECO:0000259" key="2">
    <source>
        <dbReference type="Pfam" id="PF10453"/>
    </source>
</evidence>
<reference evidence="3 4" key="1">
    <citation type="submission" date="2014-04" db="EMBL/GenBank/DDBJ databases">
        <authorList>
            <consortium name="DOE Joint Genome Institute"/>
            <person name="Kuo A."/>
            <person name="Kohler A."/>
            <person name="Nagy L.G."/>
            <person name="Floudas D."/>
            <person name="Copeland A."/>
            <person name="Barry K.W."/>
            <person name="Cichocki N."/>
            <person name="Veneault-Fourrey C."/>
            <person name="LaButti K."/>
            <person name="Lindquist E.A."/>
            <person name="Lipzen A."/>
            <person name="Lundell T."/>
            <person name="Morin E."/>
            <person name="Murat C."/>
            <person name="Sun H."/>
            <person name="Tunlid A."/>
            <person name="Henrissat B."/>
            <person name="Grigoriev I.V."/>
            <person name="Hibbett D.S."/>
            <person name="Martin F."/>
            <person name="Nordberg H.P."/>
            <person name="Cantor M.N."/>
            <person name="Hua S.X."/>
        </authorList>
    </citation>
    <scope>NUCLEOTIDE SEQUENCE [LARGE SCALE GENOMIC DNA]</scope>
    <source>
        <strain evidence="3 4">LaAM-08-1</strain>
    </source>
</reference>
<dbReference type="EMBL" id="KN838550">
    <property type="protein sequence ID" value="KIK06909.1"/>
    <property type="molecule type" value="Genomic_DNA"/>
</dbReference>
<dbReference type="STRING" id="1095629.A0A0C9XZ03"/>
<feature type="region of interest" description="Disordered" evidence="1">
    <location>
        <begin position="274"/>
        <end position="301"/>
    </location>
</feature>
<reference evidence="4" key="2">
    <citation type="submission" date="2015-01" db="EMBL/GenBank/DDBJ databases">
        <title>Evolutionary Origins and Diversification of the Mycorrhizal Mutualists.</title>
        <authorList>
            <consortium name="DOE Joint Genome Institute"/>
            <consortium name="Mycorrhizal Genomics Consortium"/>
            <person name="Kohler A."/>
            <person name="Kuo A."/>
            <person name="Nagy L.G."/>
            <person name="Floudas D."/>
            <person name="Copeland A."/>
            <person name="Barry K.W."/>
            <person name="Cichocki N."/>
            <person name="Veneault-Fourrey C."/>
            <person name="LaButti K."/>
            <person name="Lindquist E.A."/>
            <person name="Lipzen A."/>
            <person name="Lundell T."/>
            <person name="Morin E."/>
            <person name="Murat C."/>
            <person name="Riley R."/>
            <person name="Ohm R."/>
            <person name="Sun H."/>
            <person name="Tunlid A."/>
            <person name="Henrissat B."/>
            <person name="Grigoriev I.V."/>
            <person name="Hibbett D.S."/>
            <person name="Martin F."/>
        </authorList>
    </citation>
    <scope>NUCLEOTIDE SEQUENCE [LARGE SCALE GENOMIC DNA]</scope>
    <source>
        <strain evidence="4">LaAM-08-1</strain>
    </source>
</reference>
<feature type="region of interest" description="Disordered" evidence="1">
    <location>
        <begin position="179"/>
        <end position="247"/>
    </location>
</feature>
<evidence type="ECO:0000256" key="1">
    <source>
        <dbReference type="SAM" id="MobiDB-lite"/>
    </source>
</evidence>
<dbReference type="InterPro" id="IPR039136">
    <property type="entry name" value="NUFIP1-like"/>
</dbReference>
<feature type="domain" description="FMR1-interacting protein 1 conserved" evidence="2">
    <location>
        <begin position="109"/>
        <end position="160"/>
    </location>
</feature>
<organism evidence="3 4">
    <name type="scientific">Laccaria amethystina LaAM-08-1</name>
    <dbReference type="NCBI Taxonomy" id="1095629"/>
    <lineage>
        <taxon>Eukaryota</taxon>
        <taxon>Fungi</taxon>
        <taxon>Dikarya</taxon>
        <taxon>Basidiomycota</taxon>
        <taxon>Agaricomycotina</taxon>
        <taxon>Agaricomycetes</taxon>
        <taxon>Agaricomycetidae</taxon>
        <taxon>Agaricales</taxon>
        <taxon>Agaricineae</taxon>
        <taxon>Hydnangiaceae</taxon>
        <taxon>Laccaria</taxon>
    </lineage>
</organism>
<dbReference type="Pfam" id="PF10453">
    <property type="entry name" value="NUFIP1"/>
    <property type="match status" value="1"/>
</dbReference>
<feature type="compositionally biased region" description="Acidic residues" evidence="1">
    <location>
        <begin position="236"/>
        <end position="246"/>
    </location>
</feature>
<accession>A0A0C9XZ03</accession>
<dbReference type="InterPro" id="IPR019496">
    <property type="entry name" value="NUFIP1_cons_dom"/>
</dbReference>
<dbReference type="HOGENOM" id="CLU_024455_0_0_1"/>
<protein>
    <recommendedName>
        <fullName evidence="2">FMR1-interacting protein 1 conserved domain-containing protein</fullName>
    </recommendedName>
</protein>
<dbReference type="GO" id="GO:0005634">
    <property type="term" value="C:nucleus"/>
    <property type="evidence" value="ECO:0007669"/>
    <property type="project" value="TreeGrafter"/>
</dbReference>
<proteinExistence type="predicted"/>
<sequence length="355" mass="40163">MNPPQPSLPYPPRIPQSLLESYSSHYAQAYLQSYPTPLATGLNEIRTPFRTEFGSWYQPGNNRCTYKGCKFTGSHKSVETHMMDRHLIFPPGWDKRKKKPEWDADPTLKGKPIPIQGTTIILDSPEVLEGWISERKKRFPTATRVDDKKRKLEEAIARGQLPFVETGFRKRQKIDDNCSIRRDRHAKKDHHEGTMGRGRAQGRRVDAGWRGRGRGSSVMHSQPALQTPPAAPSESSSEDDDNDEPEVISSKASAIALSTASQAEYTLKQGFDTNTIQRPAPTTKRPNLRPIMPKMPPRNPFASRSTLLRNLLLPEIRITISNLSQAIRFLVDNDFLCEVELKPGEAEEQMIQVVE</sequence>
<dbReference type="PANTHER" id="PTHR13309">
    <property type="entry name" value="NUCLEAR FRAGILE X MENTAL RETARDATION PROTEIN INTERACTING PROTEIN 1"/>
    <property type="match status" value="1"/>
</dbReference>
<gene>
    <name evidence="3" type="ORF">K443DRAFT_88115</name>
</gene>
<dbReference type="PANTHER" id="PTHR13309:SF0">
    <property type="entry name" value="FMR1-INTERACTING PROTEIN NUFIP1"/>
    <property type="match status" value="1"/>
</dbReference>
<dbReference type="OrthoDB" id="273070at2759"/>
<evidence type="ECO:0000313" key="4">
    <source>
        <dbReference type="Proteomes" id="UP000054477"/>
    </source>
</evidence>
<dbReference type="AlphaFoldDB" id="A0A0C9XZ03"/>
<dbReference type="GO" id="GO:0003723">
    <property type="term" value="F:RNA binding"/>
    <property type="evidence" value="ECO:0007669"/>
    <property type="project" value="InterPro"/>
</dbReference>
<name>A0A0C9XZ03_9AGAR</name>